<dbReference type="AlphaFoldDB" id="A0A0A8XY91"/>
<name>A0A0A8XY91_ARUDO</name>
<organism evidence="1">
    <name type="scientific">Arundo donax</name>
    <name type="common">Giant reed</name>
    <name type="synonym">Donax arundinaceus</name>
    <dbReference type="NCBI Taxonomy" id="35708"/>
    <lineage>
        <taxon>Eukaryota</taxon>
        <taxon>Viridiplantae</taxon>
        <taxon>Streptophyta</taxon>
        <taxon>Embryophyta</taxon>
        <taxon>Tracheophyta</taxon>
        <taxon>Spermatophyta</taxon>
        <taxon>Magnoliopsida</taxon>
        <taxon>Liliopsida</taxon>
        <taxon>Poales</taxon>
        <taxon>Poaceae</taxon>
        <taxon>PACMAD clade</taxon>
        <taxon>Arundinoideae</taxon>
        <taxon>Arundineae</taxon>
        <taxon>Arundo</taxon>
    </lineage>
</organism>
<reference evidence="1" key="1">
    <citation type="submission" date="2014-09" db="EMBL/GenBank/DDBJ databases">
        <authorList>
            <person name="Magalhaes I.L.F."/>
            <person name="Oliveira U."/>
            <person name="Santos F.R."/>
            <person name="Vidigal T.H.D.A."/>
            <person name="Brescovit A.D."/>
            <person name="Santos A.J."/>
        </authorList>
    </citation>
    <scope>NUCLEOTIDE SEQUENCE</scope>
    <source>
        <tissue evidence="1">Shoot tissue taken approximately 20 cm above the soil surface</tissue>
    </source>
</reference>
<evidence type="ECO:0000313" key="1">
    <source>
        <dbReference type="EMBL" id="JAD16652.1"/>
    </source>
</evidence>
<sequence length="67" mass="8268">MQPTHKRCTHRELHHKVPQQYHLHKIDTWLCNPQHPLPVCHRECSQGWQLILQYSKHEHQFHHLHAF</sequence>
<protein>
    <submittedName>
        <fullName evidence="1">Pco074498b</fullName>
    </submittedName>
</protein>
<accession>A0A0A8XY91</accession>
<reference evidence="1" key="2">
    <citation type="journal article" date="2015" name="Data Brief">
        <title>Shoot transcriptome of the giant reed, Arundo donax.</title>
        <authorList>
            <person name="Barrero R.A."/>
            <person name="Guerrero F.D."/>
            <person name="Moolhuijzen P."/>
            <person name="Goolsby J.A."/>
            <person name="Tidwell J."/>
            <person name="Bellgard S.E."/>
            <person name="Bellgard M.I."/>
        </authorList>
    </citation>
    <scope>NUCLEOTIDE SEQUENCE</scope>
    <source>
        <tissue evidence="1">Shoot tissue taken approximately 20 cm above the soil surface</tissue>
    </source>
</reference>
<proteinExistence type="predicted"/>
<dbReference type="EMBL" id="GBRH01281243">
    <property type="protein sequence ID" value="JAD16652.1"/>
    <property type="molecule type" value="Transcribed_RNA"/>
</dbReference>